<keyword evidence="1" id="KW-0472">Membrane</keyword>
<evidence type="ECO:0000256" key="1">
    <source>
        <dbReference type="SAM" id="Phobius"/>
    </source>
</evidence>
<proteinExistence type="predicted"/>
<feature type="transmembrane region" description="Helical" evidence="1">
    <location>
        <begin position="45"/>
        <end position="69"/>
    </location>
</feature>
<feature type="transmembrane region" description="Helical" evidence="1">
    <location>
        <begin position="20"/>
        <end position="39"/>
    </location>
</feature>
<organism evidence="2 3">
    <name type="scientific">Ramlibacter alkalitolerans</name>
    <dbReference type="NCBI Taxonomy" id="2039631"/>
    <lineage>
        <taxon>Bacteria</taxon>
        <taxon>Pseudomonadati</taxon>
        <taxon>Pseudomonadota</taxon>
        <taxon>Betaproteobacteria</taxon>
        <taxon>Burkholderiales</taxon>
        <taxon>Comamonadaceae</taxon>
        <taxon>Ramlibacter</taxon>
    </lineage>
</organism>
<dbReference type="EMBL" id="JAEQND010000022">
    <property type="protein sequence ID" value="MBL0428747.1"/>
    <property type="molecule type" value="Genomic_DNA"/>
</dbReference>
<evidence type="ECO:0000313" key="3">
    <source>
        <dbReference type="Proteomes" id="UP000622707"/>
    </source>
</evidence>
<protein>
    <submittedName>
        <fullName evidence="2">Uncharacterized protein</fullName>
    </submittedName>
</protein>
<keyword evidence="3" id="KW-1185">Reference proteome</keyword>
<sequence>MADKPHPANGTPPRTGFHMIWMSLLALVMSAGLIKLGFASAMVGVLSAALVGAIAVIAALGAAVAWLSFKRQR</sequence>
<accession>A0ABS1JX29</accession>
<keyword evidence="1" id="KW-0812">Transmembrane</keyword>
<keyword evidence="1" id="KW-1133">Transmembrane helix</keyword>
<evidence type="ECO:0000313" key="2">
    <source>
        <dbReference type="EMBL" id="MBL0428747.1"/>
    </source>
</evidence>
<comment type="caution">
    <text evidence="2">The sequence shown here is derived from an EMBL/GenBank/DDBJ whole genome shotgun (WGS) entry which is preliminary data.</text>
</comment>
<dbReference type="Proteomes" id="UP000622707">
    <property type="component" value="Unassembled WGS sequence"/>
</dbReference>
<name>A0ABS1JX29_9BURK</name>
<dbReference type="RefSeq" id="WP_201693387.1">
    <property type="nucleotide sequence ID" value="NZ_JAEQND010000022.1"/>
</dbReference>
<reference evidence="2 3" key="1">
    <citation type="journal article" date="2017" name="Int. J. Syst. Evol. Microbiol.">
        <title>Ramlibacter alkalitolerans sp. nov., alkali-tolerant bacterium isolated from soil of ginseng.</title>
        <authorList>
            <person name="Lee D.H."/>
            <person name="Cha C.J."/>
        </authorList>
    </citation>
    <scope>NUCLEOTIDE SEQUENCE [LARGE SCALE GENOMIC DNA]</scope>
    <source>
        <strain evidence="2 3">KACC 19305</strain>
    </source>
</reference>
<gene>
    <name evidence="2" type="ORF">JI746_26825</name>
</gene>